<dbReference type="FunFam" id="3.30.559.10:FF:000007">
    <property type="entry name" value="Dihydrolipoamide acetyltransferase component of pyruvate dehydrogenase complex"/>
    <property type="match status" value="1"/>
</dbReference>
<dbReference type="PROSITE" id="PS00189">
    <property type="entry name" value="LIPOYL"/>
    <property type="match status" value="1"/>
</dbReference>
<dbReference type="SUPFAM" id="SSF47005">
    <property type="entry name" value="Peripheral subunit-binding domain of 2-oxo acid dehydrogenase complex"/>
    <property type="match status" value="1"/>
</dbReference>
<keyword evidence="5 6" id="KW-0012">Acyltransferase</keyword>
<dbReference type="Gene3D" id="4.10.320.10">
    <property type="entry name" value="E3-binding domain"/>
    <property type="match status" value="1"/>
</dbReference>
<dbReference type="Pfam" id="PF02817">
    <property type="entry name" value="E3_binding"/>
    <property type="match status" value="1"/>
</dbReference>
<dbReference type="Gene3D" id="2.40.50.100">
    <property type="match status" value="1"/>
</dbReference>
<dbReference type="InterPro" id="IPR003016">
    <property type="entry name" value="2-oxoA_DH_lipoyl-BS"/>
</dbReference>
<evidence type="ECO:0000256" key="7">
    <source>
        <dbReference type="SAM" id="MobiDB-lite"/>
    </source>
</evidence>
<evidence type="ECO:0000256" key="4">
    <source>
        <dbReference type="ARBA" id="ARBA00022823"/>
    </source>
</evidence>
<dbReference type="Proteomes" id="UP000237797">
    <property type="component" value="Unassembled WGS sequence"/>
</dbReference>
<evidence type="ECO:0000313" key="11">
    <source>
        <dbReference type="Proteomes" id="UP000237797"/>
    </source>
</evidence>
<protein>
    <recommendedName>
        <fullName evidence="6">Dihydrolipoamide acetyltransferase component of pyruvate dehydrogenase complex</fullName>
        <ecNumber evidence="6">2.3.1.-</ecNumber>
    </recommendedName>
</protein>
<evidence type="ECO:0000259" key="9">
    <source>
        <dbReference type="PROSITE" id="PS51826"/>
    </source>
</evidence>
<dbReference type="RefSeq" id="WP_106345215.1">
    <property type="nucleotide sequence ID" value="NZ_PVNE01000012.1"/>
</dbReference>
<comment type="cofactor">
    <cofactor evidence="1 6">
        <name>(R)-lipoate</name>
        <dbReference type="ChEBI" id="CHEBI:83088"/>
    </cofactor>
</comment>
<dbReference type="PROSITE" id="PS50968">
    <property type="entry name" value="BIOTINYL_LIPOYL"/>
    <property type="match status" value="1"/>
</dbReference>
<keyword evidence="3 6" id="KW-0808">Transferase</keyword>
<dbReference type="Pfam" id="PF00198">
    <property type="entry name" value="2-oxoacid_dh"/>
    <property type="match status" value="1"/>
</dbReference>
<evidence type="ECO:0000313" key="10">
    <source>
        <dbReference type="EMBL" id="PRX40617.1"/>
    </source>
</evidence>
<sequence length="411" mass="45011">MAEEVLMPKLGMTMEKGTILRWLKKEGEQVQAGEPLLEVMTDKINIEVESEISGTLLKIYYGEEEEVPVNRVIAYIGEAGEKVPEAPPGVEGSARNDRVSDPAQPEAERESAPATAVKKVRATPSARKLARQLGVSLDQVPGTGPRGRVHRSDVETYASQIRREKETTPPFSREEEKRGETPAAEAIRMGGIRRAVARRMTESAMNAPHVTLFTEVDMGETIRLRKQLLPLVEKETGYRLSYTELIMKAAAQALARHPRLNASLKGDDMILHREIHIGLAVDVPDGLVVPVVKHVDRKGVAELVRECKSLAELARQGKLTPDQIQGGTFTVSNLGMYEVDGFTPIINPPESAILGVGRISEKPVGVGGEICLRPMMTLSLSFDHRVVDGAPAAAFLTDLKGILEHPYRMIA</sequence>
<feature type="domain" description="Peripheral subunit-binding (PSBD)" evidence="9">
    <location>
        <begin position="121"/>
        <end position="158"/>
    </location>
</feature>
<reference evidence="10 11" key="1">
    <citation type="submission" date="2018-03" db="EMBL/GenBank/DDBJ databases">
        <title>Genomic Encyclopedia of Archaeal and Bacterial Type Strains, Phase II (KMG-II): from individual species to whole genera.</title>
        <authorList>
            <person name="Goeker M."/>
        </authorList>
    </citation>
    <scope>NUCLEOTIDE SEQUENCE [LARGE SCALE GENOMIC DNA]</scope>
    <source>
        <strain evidence="10 11">DSM 44946</strain>
    </source>
</reference>
<dbReference type="Gene3D" id="3.30.559.10">
    <property type="entry name" value="Chloramphenicol acetyltransferase-like domain"/>
    <property type="match status" value="1"/>
</dbReference>
<organism evidence="10 11">
    <name type="scientific">Planifilum fimeticola</name>
    <dbReference type="NCBI Taxonomy" id="201975"/>
    <lineage>
        <taxon>Bacteria</taxon>
        <taxon>Bacillati</taxon>
        <taxon>Bacillota</taxon>
        <taxon>Bacilli</taxon>
        <taxon>Bacillales</taxon>
        <taxon>Thermoactinomycetaceae</taxon>
        <taxon>Planifilum</taxon>
    </lineage>
</organism>
<comment type="caution">
    <text evidence="10">The sequence shown here is derived from an EMBL/GenBank/DDBJ whole genome shotgun (WGS) entry which is preliminary data.</text>
</comment>
<dbReference type="InterPro" id="IPR004167">
    <property type="entry name" value="PSBD"/>
</dbReference>
<feature type="region of interest" description="Disordered" evidence="7">
    <location>
        <begin position="82"/>
        <end position="127"/>
    </location>
</feature>
<feature type="compositionally biased region" description="Basic and acidic residues" evidence="7">
    <location>
        <begin position="163"/>
        <end position="180"/>
    </location>
</feature>
<feature type="region of interest" description="Disordered" evidence="7">
    <location>
        <begin position="163"/>
        <end position="182"/>
    </location>
</feature>
<dbReference type="InterPro" id="IPR023213">
    <property type="entry name" value="CAT-like_dom_sf"/>
</dbReference>
<evidence type="ECO:0000256" key="5">
    <source>
        <dbReference type="ARBA" id="ARBA00023315"/>
    </source>
</evidence>
<feature type="domain" description="Lipoyl-binding" evidence="8">
    <location>
        <begin position="2"/>
        <end position="77"/>
    </location>
</feature>
<proteinExistence type="inferred from homology"/>
<dbReference type="GO" id="GO:0016407">
    <property type="term" value="F:acetyltransferase activity"/>
    <property type="evidence" value="ECO:0007669"/>
    <property type="project" value="TreeGrafter"/>
</dbReference>
<name>A0A2T0LES1_9BACL</name>
<evidence type="ECO:0000256" key="1">
    <source>
        <dbReference type="ARBA" id="ARBA00001938"/>
    </source>
</evidence>
<comment type="similarity">
    <text evidence="2 6">Belongs to the 2-oxoacid dehydrogenase family.</text>
</comment>
<keyword evidence="11" id="KW-1185">Reference proteome</keyword>
<dbReference type="EC" id="2.3.1.-" evidence="6"/>
<dbReference type="SUPFAM" id="SSF52777">
    <property type="entry name" value="CoA-dependent acyltransferases"/>
    <property type="match status" value="1"/>
</dbReference>
<dbReference type="InterPro" id="IPR001078">
    <property type="entry name" value="2-oxoacid_DH_actylTfrase"/>
</dbReference>
<dbReference type="SUPFAM" id="SSF51230">
    <property type="entry name" value="Single hybrid motif"/>
    <property type="match status" value="1"/>
</dbReference>
<evidence type="ECO:0000259" key="8">
    <source>
        <dbReference type="PROSITE" id="PS50968"/>
    </source>
</evidence>
<dbReference type="InterPro" id="IPR036625">
    <property type="entry name" value="E3-bd_dom_sf"/>
</dbReference>
<dbReference type="CDD" id="cd06849">
    <property type="entry name" value="lipoyl_domain"/>
    <property type="match status" value="1"/>
</dbReference>
<dbReference type="GO" id="GO:0031405">
    <property type="term" value="F:lipoic acid binding"/>
    <property type="evidence" value="ECO:0007669"/>
    <property type="project" value="TreeGrafter"/>
</dbReference>
<feature type="compositionally biased region" description="Basic and acidic residues" evidence="7">
    <location>
        <begin position="94"/>
        <end position="111"/>
    </location>
</feature>
<dbReference type="OrthoDB" id="9805770at2"/>
<dbReference type="InterPro" id="IPR000089">
    <property type="entry name" value="Biotin_lipoyl"/>
</dbReference>
<dbReference type="GO" id="GO:0005737">
    <property type="term" value="C:cytoplasm"/>
    <property type="evidence" value="ECO:0007669"/>
    <property type="project" value="TreeGrafter"/>
</dbReference>
<evidence type="ECO:0000256" key="2">
    <source>
        <dbReference type="ARBA" id="ARBA00007317"/>
    </source>
</evidence>
<dbReference type="PANTHER" id="PTHR43178:SF5">
    <property type="entry name" value="LIPOAMIDE ACYLTRANSFERASE COMPONENT OF BRANCHED-CHAIN ALPHA-KETO ACID DEHYDROGENASE COMPLEX, MITOCHONDRIAL"/>
    <property type="match status" value="1"/>
</dbReference>
<accession>A0A2T0LES1</accession>
<dbReference type="EMBL" id="PVNE01000012">
    <property type="protein sequence ID" value="PRX40617.1"/>
    <property type="molecule type" value="Genomic_DNA"/>
</dbReference>
<keyword evidence="10" id="KW-0670">Pyruvate</keyword>
<dbReference type="Pfam" id="PF00364">
    <property type="entry name" value="Biotin_lipoyl"/>
    <property type="match status" value="1"/>
</dbReference>
<gene>
    <name evidence="10" type="ORF">CLV97_11295</name>
</gene>
<dbReference type="InterPro" id="IPR050743">
    <property type="entry name" value="2-oxoacid_DH_E2_comp"/>
</dbReference>
<evidence type="ECO:0000256" key="6">
    <source>
        <dbReference type="RuleBase" id="RU003423"/>
    </source>
</evidence>
<keyword evidence="4 6" id="KW-0450">Lipoyl</keyword>
<dbReference type="PANTHER" id="PTHR43178">
    <property type="entry name" value="DIHYDROLIPOAMIDE ACETYLTRANSFERASE COMPONENT OF PYRUVATE DEHYDROGENASE COMPLEX"/>
    <property type="match status" value="1"/>
</dbReference>
<dbReference type="PROSITE" id="PS51826">
    <property type="entry name" value="PSBD"/>
    <property type="match status" value="1"/>
</dbReference>
<dbReference type="AlphaFoldDB" id="A0A2T0LES1"/>
<evidence type="ECO:0000256" key="3">
    <source>
        <dbReference type="ARBA" id="ARBA00022679"/>
    </source>
</evidence>
<dbReference type="InterPro" id="IPR011053">
    <property type="entry name" value="Single_hybrid_motif"/>
</dbReference>